<evidence type="ECO:0000256" key="6">
    <source>
        <dbReference type="ARBA" id="ARBA00023175"/>
    </source>
</evidence>
<comment type="similarity">
    <text evidence="1">Belongs to the TRAFAC class myosin-kinesin ATPase superfamily. Kinesin family. KIN-7 subfamily.</text>
</comment>
<evidence type="ECO:0000256" key="3">
    <source>
        <dbReference type="ARBA" id="ARBA00022741"/>
    </source>
</evidence>
<keyword evidence="5 8" id="KW-0175">Coiled coil</keyword>
<feature type="region of interest" description="Disordered" evidence="9">
    <location>
        <begin position="658"/>
        <end position="773"/>
    </location>
</feature>
<accession>A0A8T0IQX8</accession>
<dbReference type="GO" id="GO:0007018">
    <property type="term" value="P:microtubule-based movement"/>
    <property type="evidence" value="ECO:0007669"/>
    <property type="project" value="InterPro"/>
</dbReference>
<keyword evidence="6 7" id="KW-0505">Motor protein</keyword>
<dbReference type="GO" id="GO:0003777">
    <property type="term" value="F:microtubule motor activity"/>
    <property type="evidence" value="ECO:0007669"/>
    <property type="project" value="InterPro"/>
</dbReference>
<organism evidence="11 12">
    <name type="scientific">Ceratodon purpureus</name>
    <name type="common">Fire moss</name>
    <name type="synonym">Dicranum purpureum</name>
    <dbReference type="NCBI Taxonomy" id="3225"/>
    <lineage>
        <taxon>Eukaryota</taxon>
        <taxon>Viridiplantae</taxon>
        <taxon>Streptophyta</taxon>
        <taxon>Embryophyta</taxon>
        <taxon>Bryophyta</taxon>
        <taxon>Bryophytina</taxon>
        <taxon>Bryopsida</taxon>
        <taxon>Dicranidae</taxon>
        <taxon>Pseudoditrichales</taxon>
        <taxon>Ditrichaceae</taxon>
        <taxon>Ceratodon</taxon>
    </lineage>
</organism>
<dbReference type="PRINTS" id="PR00380">
    <property type="entry name" value="KINESINHEAVY"/>
</dbReference>
<feature type="compositionally biased region" description="Basic and acidic residues" evidence="9">
    <location>
        <begin position="721"/>
        <end position="735"/>
    </location>
</feature>
<dbReference type="GO" id="GO:0005874">
    <property type="term" value="C:microtubule"/>
    <property type="evidence" value="ECO:0007669"/>
    <property type="project" value="UniProtKB-KW"/>
</dbReference>
<evidence type="ECO:0000256" key="8">
    <source>
        <dbReference type="SAM" id="Coils"/>
    </source>
</evidence>
<feature type="compositionally biased region" description="Acidic residues" evidence="9">
    <location>
        <begin position="824"/>
        <end position="841"/>
    </location>
</feature>
<dbReference type="PANTHER" id="PTHR47968">
    <property type="entry name" value="CENTROMERE PROTEIN E"/>
    <property type="match status" value="1"/>
</dbReference>
<dbReference type="PANTHER" id="PTHR47968:SF23">
    <property type="entry name" value="KINESIN-LIKE PROTEIN KIN-7A"/>
    <property type="match status" value="1"/>
</dbReference>
<evidence type="ECO:0000256" key="5">
    <source>
        <dbReference type="ARBA" id="ARBA00023054"/>
    </source>
</evidence>
<gene>
    <name evidence="11" type="ORF">KC19_2G068500</name>
</gene>
<proteinExistence type="inferred from homology"/>
<keyword evidence="2" id="KW-0493">Microtubule</keyword>
<evidence type="ECO:0000313" key="11">
    <source>
        <dbReference type="EMBL" id="KAG0586150.1"/>
    </source>
</evidence>
<feature type="region of interest" description="Disordered" evidence="9">
    <location>
        <begin position="494"/>
        <end position="516"/>
    </location>
</feature>
<evidence type="ECO:0000256" key="2">
    <source>
        <dbReference type="ARBA" id="ARBA00022701"/>
    </source>
</evidence>
<feature type="coiled-coil region" evidence="8">
    <location>
        <begin position="630"/>
        <end position="657"/>
    </location>
</feature>
<evidence type="ECO:0000259" key="10">
    <source>
        <dbReference type="PROSITE" id="PS50067"/>
    </source>
</evidence>
<feature type="compositionally biased region" description="Polar residues" evidence="9">
    <location>
        <begin position="708"/>
        <end position="717"/>
    </location>
</feature>
<dbReference type="InterPro" id="IPR001752">
    <property type="entry name" value="Kinesin_motor_dom"/>
</dbReference>
<dbReference type="PROSITE" id="PS00411">
    <property type="entry name" value="KINESIN_MOTOR_1"/>
    <property type="match status" value="1"/>
</dbReference>
<evidence type="ECO:0000256" key="9">
    <source>
        <dbReference type="SAM" id="MobiDB-lite"/>
    </source>
</evidence>
<evidence type="ECO:0000256" key="1">
    <source>
        <dbReference type="ARBA" id="ARBA00007310"/>
    </source>
</evidence>
<protein>
    <recommendedName>
        <fullName evidence="10">Kinesin motor domain-containing protein</fullName>
    </recommendedName>
</protein>
<dbReference type="GO" id="GO:0005524">
    <property type="term" value="F:ATP binding"/>
    <property type="evidence" value="ECO:0007669"/>
    <property type="project" value="UniProtKB-UniRule"/>
</dbReference>
<evidence type="ECO:0000256" key="4">
    <source>
        <dbReference type="ARBA" id="ARBA00022840"/>
    </source>
</evidence>
<dbReference type="InterPro" id="IPR027640">
    <property type="entry name" value="Kinesin-like_fam"/>
</dbReference>
<name>A0A8T0IQX8_CERPU</name>
<dbReference type="InterPro" id="IPR027417">
    <property type="entry name" value="P-loop_NTPase"/>
</dbReference>
<dbReference type="InterPro" id="IPR036961">
    <property type="entry name" value="Kinesin_motor_dom_sf"/>
</dbReference>
<sequence>MTVAMERGGGTQFARVRSGEEKIYVTVRVRPLSSKEVARSDVSDWVCTNHNTIAYKHALPDRSPFPATYTLDRVFGPECQTQRVYEEGAKDVALSALTGLNSTIFAYGQTSSGKTFTMRGVTESAIADIFEYIQCNPDREFVLKVAALEIYNEVVKDLLASDSAPLRLLDDKEKGTIVDKLREEVVRDVNHLREVIKICEAQRQVGETSLNDTSSRSHQIIRLTVESHPSGVAPGAPATSLVASLNFVDLAGSERASQTHADGARLKEGAHINRSLLTLSTCIRKLSGGSKKSGHVPYRDSKLTRILQHSLGGNARTAIICTMSPAHSHVEQSRNTLAFATRAKEVTNTTHINMVVSDKVLVKQLQKEVARLEAELKVPDLASEAASSEALLQAKDLQIQKMEEELRELQIQRDAAQARLDEVSRKLEAEEVAKKLAEEEAKRLVEEAAKRPVRPTLRFEPPSTPGPQSTICTPLSVSTNRRRWSDSGDYLIRKLEGQNQQPQTPPSTIRPKGPSMSIRQSTAASVMLVQEIRKLENLQDELGEDANRALEALQKEVECLRLAQAGMNHDAASTIKKLQDEIHTMHSLRSSTTKFKGLESKEDVKTLRQSISMNHVTLRQELSRLGDKDKTDADAAIATLEEQLESVQRSLDKMILANEANSPKDPAAESPKTPARKKNVPLTPAGMARQRLTENTPCSPAARRSLRYANNENNENTPPRAPRDINPHHGGEHATPRGNGHQKQGASPAKSDVTTSQTKESPGGGHKRSNSVDIRKMQNLFKTAAEDNIKSIRSYVTELKERVAKLQYQKQLLVCQVLELEASGNDEEEEGDDDLNDDELALEPMQSPGSWKIQFEQQRALIFELWDTCNVSIIHRTQFYLLFKGDPADGIYMEVELRRLTWLQENFNAEAQAIQSNANTVEEHLIPASPNVSNSAKSLKRERELLARQMHRRLTNEEREELFIRWGVPLDGKQRKLQLVYKLWMDPHNLGHIQASAEIVARIVGIINPGSAPKEMFALNFAPPNHAERPHMFGWNGLSALLNF</sequence>
<dbReference type="Pfam" id="PF00225">
    <property type="entry name" value="Kinesin"/>
    <property type="match status" value="1"/>
</dbReference>
<evidence type="ECO:0000313" key="12">
    <source>
        <dbReference type="Proteomes" id="UP000822688"/>
    </source>
</evidence>
<dbReference type="SMART" id="SM00129">
    <property type="entry name" value="KISc"/>
    <property type="match status" value="1"/>
</dbReference>
<dbReference type="Pfam" id="PF11995">
    <property type="entry name" value="DUF3490"/>
    <property type="match status" value="1"/>
</dbReference>
<dbReference type="AlphaFoldDB" id="A0A8T0IQX8"/>
<keyword evidence="12" id="KW-1185">Reference proteome</keyword>
<dbReference type="Proteomes" id="UP000822688">
    <property type="component" value="Chromosome 2"/>
</dbReference>
<reference evidence="11" key="1">
    <citation type="submission" date="2020-06" db="EMBL/GenBank/DDBJ databases">
        <title>WGS assembly of Ceratodon purpureus strain R40.</title>
        <authorList>
            <person name="Carey S.B."/>
            <person name="Jenkins J."/>
            <person name="Shu S."/>
            <person name="Lovell J.T."/>
            <person name="Sreedasyam A."/>
            <person name="Maumus F."/>
            <person name="Tiley G.P."/>
            <person name="Fernandez-Pozo N."/>
            <person name="Barry K."/>
            <person name="Chen C."/>
            <person name="Wang M."/>
            <person name="Lipzen A."/>
            <person name="Daum C."/>
            <person name="Saski C.A."/>
            <person name="Payton A.C."/>
            <person name="Mcbreen J.C."/>
            <person name="Conrad R.E."/>
            <person name="Kollar L.M."/>
            <person name="Olsson S."/>
            <person name="Huttunen S."/>
            <person name="Landis J.B."/>
            <person name="Wickett N.J."/>
            <person name="Johnson M.G."/>
            <person name="Rensing S.A."/>
            <person name="Grimwood J."/>
            <person name="Schmutz J."/>
            <person name="Mcdaniel S.F."/>
        </authorList>
    </citation>
    <scope>NUCLEOTIDE SEQUENCE</scope>
    <source>
        <strain evidence="11">R40</strain>
    </source>
</reference>
<feature type="domain" description="Kinesin motor" evidence="10">
    <location>
        <begin position="22"/>
        <end position="346"/>
    </location>
</feature>
<dbReference type="InterPro" id="IPR019821">
    <property type="entry name" value="Kinesin_motor_CS"/>
</dbReference>
<dbReference type="EMBL" id="CM026422">
    <property type="protein sequence ID" value="KAG0586150.1"/>
    <property type="molecule type" value="Genomic_DNA"/>
</dbReference>
<comment type="caution">
    <text evidence="11">The sequence shown here is derived from an EMBL/GenBank/DDBJ whole genome shotgun (WGS) entry which is preliminary data.</text>
</comment>
<dbReference type="PROSITE" id="PS50067">
    <property type="entry name" value="KINESIN_MOTOR_2"/>
    <property type="match status" value="1"/>
</dbReference>
<dbReference type="SUPFAM" id="SSF52540">
    <property type="entry name" value="P-loop containing nucleoside triphosphate hydrolases"/>
    <property type="match status" value="1"/>
</dbReference>
<evidence type="ECO:0000256" key="7">
    <source>
        <dbReference type="PROSITE-ProRule" id="PRU00283"/>
    </source>
</evidence>
<dbReference type="InterPro" id="IPR021881">
    <property type="entry name" value="NACK_C"/>
</dbReference>
<feature type="coiled-coil region" evidence="8">
    <location>
        <begin position="528"/>
        <end position="563"/>
    </location>
</feature>
<feature type="region of interest" description="Disordered" evidence="9">
    <location>
        <begin position="823"/>
        <end position="842"/>
    </location>
</feature>
<feature type="coiled-coil region" evidence="8">
    <location>
        <begin position="355"/>
        <end position="447"/>
    </location>
</feature>
<feature type="compositionally biased region" description="Polar residues" evidence="9">
    <location>
        <begin position="466"/>
        <end position="479"/>
    </location>
</feature>
<dbReference type="CDD" id="cd01374">
    <property type="entry name" value="KISc_CENP_E"/>
    <property type="match status" value="1"/>
</dbReference>
<dbReference type="GO" id="GO:0008017">
    <property type="term" value="F:microtubule binding"/>
    <property type="evidence" value="ECO:0007669"/>
    <property type="project" value="InterPro"/>
</dbReference>
<feature type="region of interest" description="Disordered" evidence="9">
    <location>
        <begin position="456"/>
        <end position="482"/>
    </location>
</feature>
<keyword evidence="4 7" id="KW-0067">ATP-binding</keyword>
<feature type="binding site" evidence="7">
    <location>
        <begin position="108"/>
        <end position="115"/>
    </location>
    <ligand>
        <name>ATP</name>
        <dbReference type="ChEBI" id="CHEBI:30616"/>
    </ligand>
</feature>
<dbReference type="Gene3D" id="3.40.850.10">
    <property type="entry name" value="Kinesin motor domain"/>
    <property type="match status" value="1"/>
</dbReference>
<keyword evidence="3 7" id="KW-0547">Nucleotide-binding</keyword>
<dbReference type="FunFam" id="3.40.850.10:FF:000016">
    <property type="entry name" value="Kinesin-like protein"/>
    <property type="match status" value="1"/>
</dbReference>